<dbReference type="EMBL" id="SNWP01000011">
    <property type="protein sequence ID" value="TDO26651.1"/>
    <property type="molecule type" value="Genomic_DNA"/>
</dbReference>
<dbReference type="Pfam" id="PF01904">
    <property type="entry name" value="DUF72"/>
    <property type="match status" value="1"/>
</dbReference>
<dbReference type="SUPFAM" id="SSF117396">
    <property type="entry name" value="TM1631-like"/>
    <property type="match status" value="1"/>
</dbReference>
<accession>A0A4R6IWD5</accession>
<proteinExistence type="predicted"/>
<dbReference type="OrthoDB" id="9780310at2"/>
<dbReference type="InterPro" id="IPR002763">
    <property type="entry name" value="DUF72"/>
</dbReference>
<evidence type="ECO:0000313" key="1">
    <source>
        <dbReference type="EMBL" id="TDO26651.1"/>
    </source>
</evidence>
<evidence type="ECO:0000313" key="2">
    <source>
        <dbReference type="Proteomes" id="UP000295741"/>
    </source>
</evidence>
<dbReference type="Gene3D" id="3.20.20.410">
    <property type="entry name" value="Protein of unknown function UPF0759"/>
    <property type="match status" value="1"/>
</dbReference>
<comment type="caution">
    <text evidence="1">The sequence shown here is derived from an EMBL/GenBank/DDBJ whole genome shotgun (WGS) entry which is preliminary data.</text>
</comment>
<dbReference type="RefSeq" id="WP_133474535.1">
    <property type="nucleotide sequence ID" value="NZ_SNWP01000011.1"/>
</dbReference>
<protein>
    <submittedName>
        <fullName evidence="1">Uncharacterized protein YecE (DUF72 family)</fullName>
    </submittedName>
</protein>
<dbReference type="PANTHER" id="PTHR30348">
    <property type="entry name" value="UNCHARACTERIZED PROTEIN YECE"/>
    <property type="match status" value="1"/>
</dbReference>
<dbReference type="AlphaFoldDB" id="A0A4R6IWD5"/>
<reference evidence="1 2" key="1">
    <citation type="submission" date="2019-03" db="EMBL/GenBank/DDBJ databases">
        <title>Genomic Encyclopedia of Archaeal and Bacterial Type Strains, Phase II (KMG-II): from individual species to whole genera.</title>
        <authorList>
            <person name="Goeker M."/>
        </authorList>
    </citation>
    <scope>NUCLEOTIDE SEQUENCE [LARGE SCALE GENOMIC DNA]</scope>
    <source>
        <strain evidence="1 2">DSM 28323</strain>
    </source>
</reference>
<name>A0A4R6IWD5_9BACT</name>
<gene>
    <name evidence="1" type="ORF">BC659_1959</name>
</gene>
<dbReference type="Proteomes" id="UP000295741">
    <property type="component" value="Unassembled WGS sequence"/>
</dbReference>
<organism evidence="1 2">
    <name type="scientific">Sediminibacterium goheungense</name>
    <dbReference type="NCBI Taxonomy" id="1086393"/>
    <lineage>
        <taxon>Bacteria</taxon>
        <taxon>Pseudomonadati</taxon>
        <taxon>Bacteroidota</taxon>
        <taxon>Chitinophagia</taxon>
        <taxon>Chitinophagales</taxon>
        <taxon>Chitinophagaceae</taxon>
        <taxon>Sediminibacterium</taxon>
    </lineage>
</organism>
<keyword evidence="2" id="KW-1185">Reference proteome</keyword>
<dbReference type="InterPro" id="IPR036520">
    <property type="entry name" value="UPF0759_sf"/>
</dbReference>
<dbReference type="PANTHER" id="PTHR30348:SF9">
    <property type="entry name" value="UPF0759 PROTEIN YECE"/>
    <property type="match status" value="1"/>
</dbReference>
<sequence>MEFGRVPESVLNTIDFSLPSEPIFNKQVLKGKKQNNPKLYLGCAKWGRTEWVGKIYPPKTKEKDFLEHYVKHYNSIELNATHYKVYGASGIAKWAEKARGKDFKFCPKMYQGVTHRGSLKGKDFITTEFLRGIIAFEDLLGPVFVQVSDAFTPKRKDELFDFLRSLPTDMQFFLEVRHPDWFGIPDIQQELFATLKEMNIGAVITDTSGRRDCAHMHLTVPKTFIRYVGNSLHPTDYIRVDEWIARMQYWIEQGIEELYFFMHMHDEAFSPELTVYMVDKLNAACGLSLQKPAFVQQQQSLF</sequence>